<dbReference type="EMBL" id="KK107957">
    <property type="protein sequence ID" value="EZA47072.1"/>
    <property type="molecule type" value="Genomic_DNA"/>
</dbReference>
<dbReference type="Proteomes" id="UP000053097">
    <property type="component" value="Unassembled WGS sequence"/>
</dbReference>
<name>A0A026VTK3_OOCBI</name>
<keyword evidence="2" id="KW-1185">Reference proteome</keyword>
<accession>A0A026VTK3</accession>
<sequence length="58" mass="6687">MKSDLLETNCSGTGHMKDQQEKPCICASWYHVVSFSTCSLSRSKESMLRKGPRRTRRH</sequence>
<evidence type="ECO:0000313" key="1">
    <source>
        <dbReference type="EMBL" id="EZA47072.1"/>
    </source>
</evidence>
<proteinExistence type="predicted"/>
<protein>
    <submittedName>
        <fullName evidence="1">Uncharacterized protein</fullName>
    </submittedName>
</protein>
<reference evidence="1 2" key="1">
    <citation type="journal article" date="2014" name="Curr. Biol.">
        <title>The genome of the clonal raider ant Cerapachys biroi.</title>
        <authorList>
            <person name="Oxley P.R."/>
            <person name="Ji L."/>
            <person name="Fetter-Pruneda I."/>
            <person name="McKenzie S.K."/>
            <person name="Li C."/>
            <person name="Hu H."/>
            <person name="Zhang G."/>
            <person name="Kronauer D.J."/>
        </authorList>
    </citation>
    <scope>NUCLEOTIDE SEQUENCE [LARGE SCALE GENOMIC DNA]</scope>
</reference>
<evidence type="ECO:0000313" key="2">
    <source>
        <dbReference type="Proteomes" id="UP000053097"/>
    </source>
</evidence>
<organism evidence="1 2">
    <name type="scientific">Ooceraea biroi</name>
    <name type="common">Clonal raider ant</name>
    <name type="synonym">Cerapachys biroi</name>
    <dbReference type="NCBI Taxonomy" id="2015173"/>
    <lineage>
        <taxon>Eukaryota</taxon>
        <taxon>Metazoa</taxon>
        <taxon>Ecdysozoa</taxon>
        <taxon>Arthropoda</taxon>
        <taxon>Hexapoda</taxon>
        <taxon>Insecta</taxon>
        <taxon>Pterygota</taxon>
        <taxon>Neoptera</taxon>
        <taxon>Endopterygota</taxon>
        <taxon>Hymenoptera</taxon>
        <taxon>Apocrita</taxon>
        <taxon>Aculeata</taxon>
        <taxon>Formicoidea</taxon>
        <taxon>Formicidae</taxon>
        <taxon>Dorylinae</taxon>
        <taxon>Ooceraea</taxon>
    </lineage>
</organism>
<dbReference type="AlphaFoldDB" id="A0A026VTK3"/>
<gene>
    <name evidence="1" type="ORF">X777_16747</name>
</gene>